<proteinExistence type="predicted"/>
<dbReference type="Proteomes" id="UP001154322">
    <property type="component" value="Unassembled WGS sequence"/>
</dbReference>
<organism evidence="2 3">
    <name type="scientific">Paenibacillus melissococcoides</name>
    <dbReference type="NCBI Taxonomy" id="2912268"/>
    <lineage>
        <taxon>Bacteria</taxon>
        <taxon>Bacillati</taxon>
        <taxon>Bacillota</taxon>
        <taxon>Bacilli</taxon>
        <taxon>Bacillales</taxon>
        <taxon>Paenibacillaceae</taxon>
        <taxon>Paenibacillus</taxon>
    </lineage>
</organism>
<keyword evidence="3" id="KW-1185">Reference proteome</keyword>
<dbReference type="EMBL" id="CALYLO010000002">
    <property type="protein sequence ID" value="CAH8244629.1"/>
    <property type="molecule type" value="Genomic_DNA"/>
</dbReference>
<evidence type="ECO:0000256" key="1">
    <source>
        <dbReference type="SAM" id="MobiDB-lite"/>
    </source>
</evidence>
<dbReference type="RefSeq" id="WP_213426643.1">
    <property type="nucleotide sequence ID" value="NZ_AP031286.1"/>
</dbReference>
<feature type="region of interest" description="Disordered" evidence="1">
    <location>
        <begin position="80"/>
        <end position="150"/>
    </location>
</feature>
<evidence type="ECO:0000313" key="3">
    <source>
        <dbReference type="Proteomes" id="UP001154322"/>
    </source>
</evidence>
<protein>
    <submittedName>
        <fullName evidence="2">Uncharacterized protein</fullName>
    </submittedName>
</protein>
<reference evidence="2" key="1">
    <citation type="submission" date="2022-06" db="EMBL/GenBank/DDBJ databases">
        <authorList>
            <person name="Dietemann V."/>
            <person name="Ory F."/>
            <person name="Dainat B."/>
            <person name="Oberhansli S."/>
        </authorList>
    </citation>
    <scope>NUCLEOTIDE SEQUENCE</scope>
    <source>
        <strain evidence="2">Ena-SAMPLE-TAB-26-04-2022-14:26:32:270-5432</strain>
    </source>
</reference>
<evidence type="ECO:0000313" key="2">
    <source>
        <dbReference type="EMBL" id="CAH8244629.1"/>
    </source>
</evidence>
<accession>A0ABM9FZL3</accession>
<gene>
    <name evidence="2" type="ORF">WJ0W_001859</name>
</gene>
<name>A0ABM9FZL3_9BACL</name>
<sequence>MSTRTVTWNGLPLHSTEAKARISWIRQEDTAHERLTVREAVRLYMKLYNAFDKSRLQSVLKLTDTVLRWTPAGFKEVILDEDGASQAPEGAAALPQEAEDRSAAEAAPNAVKKQADGSLESEANSSDGRAPSSAASLGQAAPARRLRLKY</sequence>
<comment type="caution">
    <text evidence="2">The sequence shown here is derived from an EMBL/GenBank/DDBJ whole genome shotgun (WGS) entry which is preliminary data.</text>
</comment>